<dbReference type="AlphaFoldDB" id="W0DLD8"/>
<protein>
    <submittedName>
        <fullName evidence="3">Exlusion protein FxsA</fullName>
    </submittedName>
</protein>
<dbReference type="GO" id="GO:0016020">
    <property type="term" value="C:membrane"/>
    <property type="evidence" value="ECO:0007669"/>
    <property type="project" value="InterPro"/>
</dbReference>
<reference evidence="3 4" key="1">
    <citation type="submission" date="2013-12" db="EMBL/GenBank/DDBJ databases">
        <authorList>
            <consortium name="DOE Joint Genome Institute"/>
            <person name="Muyzer G."/>
            <person name="Huntemann M."/>
            <person name="Han J."/>
            <person name="Chen A."/>
            <person name="Kyrpides N."/>
            <person name="Mavromatis K."/>
            <person name="Markowitz V."/>
            <person name="Palaniappan K."/>
            <person name="Ivanova N."/>
            <person name="Schaumberg A."/>
            <person name="Pati A."/>
            <person name="Liolios K."/>
            <person name="Nordberg H.P."/>
            <person name="Cantor M.N."/>
            <person name="Hua S.X."/>
            <person name="Woyke T."/>
        </authorList>
    </citation>
    <scope>NUCLEOTIDE SEQUENCE [LARGE SCALE GENOMIC DNA]</scope>
    <source>
        <strain evidence="3 4">ARh 1</strain>
    </source>
</reference>
<dbReference type="InterPro" id="IPR007313">
    <property type="entry name" value="FxsA"/>
</dbReference>
<evidence type="ECO:0000256" key="2">
    <source>
        <dbReference type="SAM" id="Phobius"/>
    </source>
</evidence>
<feature type="transmembrane region" description="Helical" evidence="2">
    <location>
        <begin position="69"/>
        <end position="90"/>
    </location>
</feature>
<dbReference type="PANTHER" id="PTHR35335:SF1">
    <property type="entry name" value="UPF0716 PROTEIN FXSA"/>
    <property type="match status" value="1"/>
</dbReference>
<dbReference type="Proteomes" id="UP000005289">
    <property type="component" value="Chromosome"/>
</dbReference>
<name>W0DLD8_9GAMM</name>
<keyword evidence="4" id="KW-1185">Reference proteome</keyword>
<proteinExistence type="predicted"/>
<feature type="compositionally biased region" description="Basic and acidic residues" evidence="1">
    <location>
        <begin position="138"/>
        <end position="157"/>
    </location>
</feature>
<dbReference type="STRING" id="713585.THITH_15280"/>
<dbReference type="KEGG" id="tti:THITH_15280"/>
<feature type="transmembrane region" description="Helical" evidence="2">
    <location>
        <begin position="31"/>
        <end position="49"/>
    </location>
</feature>
<dbReference type="Pfam" id="PF04186">
    <property type="entry name" value="FxsA"/>
    <property type="match status" value="1"/>
</dbReference>
<evidence type="ECO:0000256" key="1">
    <source>
        <dbReference type="SAM" id="MobiDB-lite"/>
    </source>
</evidence>
<accession>W0DLD8</accession>
<feature type="transmembrane region" description="Helical" evidence="2">
    <location>
        <begin position="5"/>
        <end position="25"/>
    </location>
</feature>
<keyword evidence="2" id="KW-1133">Transmembrane helix</keyword>
<dbReference type="NCBIfam" id="NF008528">
    <property type="entry name" value="PRK11463.1-2"/>
    <property type="match status" value="1"/>
</dbReference>
<gene>
    <name evidence="3" type="ORF">THITH_15280</name>
</gene>
<feature type="region of interest" description="Disordered" evidence="1">
    <location>
        <begin position="128"/>
        <end position="157"/>
    </location>
</feature>
<dbReference type="HOGENOM" id="CLU_085083_0_2_6"/>
<evidence type="ECO:0000313" key="4">
    <source>
        <dbReference type="Proteomes" id="UP000005289"/>
    </source>
</evidence>
<dbReference type="PANTHER" id="PTHR35335">
    <property type="entry name" value="UPF0716 PROTEIN FXSA"/>
    <property type="match status" value="1"/>
</dbReference>
<organism evidence="3 4">
    <name type="scientific">Thioalkalivibrio paradoxus ARh 1</name>
    <dbReference type="NCBI Taxonomy" id="713585"/>
    <lineage>
        <taxon>Bacteria</taxon>
        <taxon>Pseudomonadati</taxon>
        <taxon>Pseudomonadota</taxon>
        <taxon>Gammaproteobacteria</taxon>
        <taxon>Chromatiales</taxon>
        <taxon>Ectothiorhodospiraceae</taxon>
        <taxon>Thioalkalivibrio</taxon>
    </lineage>
</organism>
<dbReference type="RefSeq" id="WP_025367608.1">
    <property type="nucleotide sequence ID" value="NZ_CP007029.1"/>
</dbReference>
<sequence length="157" mass="17222">MVHPLLPLFVFLGAVLLEIFGFAWVGGAVGALATVALVVITAAIGLWIFRLQGVAHWQRMQQMLQRGELPALGLLEGWLLMLAAVLLVVPGFFSDAAGFLLLVPPLRAALATWLLKRRSVWVAAARRGGPDASDTIEGEYRQRQDDDTGRLDDHRDR</sequence>
<keyword evidence="2" id="KW-0812">Transmembrane</keyword>
<dbReference type="EMBL" id="CP007029">
    <property type="protein sequence ID" value="AHE99414.1"/>
    <property type="molecule type" value="Genomic_DNA"/>
</dbReference>
<keyword evidence="2" id="KW-0472">Membrane</keyword>
<evidence type="ECO:0000313" key="3">
    <source>
        <dbReference type="EMBL" id="AHE99414.1"/>
    </source>
</evidence>